<gene>
    <name evidence="2" type="ORF">GCM10007977_055170</name>
</gene>
<accession>A0A917WYN4</accession>
<evidence type="ECO:0000256" key="1">
    <source>
        <dbReference type="SAM" id="MobiDB-lite"/>
    </source>
</evidence>
<proteinExistence type="predicted"/>
<comment type="caution">
    <text evidence="2">The sequence shown here is derived from an EMBL/GenBank/DDBJ whole genome shotgun (WGS) entry which is preliminary data.</text>
</comment>
<sequence length="244" mass="27336">MSHAERQQAAIDFRQLLDKAAQQVADPWFALPYSSWNVTTTQNAYRERVYCYELYHQIRVLSDSDGRAAGAPLFVASGELNKSGLHSVIQGGKHQPDLVWHVPGNAHENAVVVEIKSLPGFMKHGPRKDLETLAAFLEAGERSYERGILLIYGSLVPHRHHHEVYDQQSGPPRIRARVLETADELQAKATDEGETKNSPQVARHRPTKGNALSDDARRRISVLWHPHVGQNLNDLGTLERLPIA</sequence>
<feature type="region of interest" description="Disordered" evidence="1">
    <location>
        <begin position="187"/>
        <end position="214"/>
    </location>
</feature>
<dbReference type="AlphaFoldDB" id="A0A917WYN4"/>
<evidence type="ECO:0000313" key="2">
    <source>
        <dbReference type="EMBL" id="GGM46413.1"/>
    </source>
</evidence>
<organism evidence="2 3">
    <name type="scientific">Dactylosporangium sucinum</name>
    <dbReference type="NCBI Taxonomy" id="1424081"/>
    <lineage>
        <taxon>Bacteria</taxon>
        <taxon>Bacillati</taxon>
        <taxon>Actinomycetota</taxon>
        <taxon>Actinomycetes</taxon>
        <taxon>Micromonosporales</taxon>
        <taxon>Micromonosporaceae</taxon>
        <taxon>Dactylosporangium</taxon>
    </lineage>
</organism>
<reference evidence="2" key="1">
    <citation type="journal article" date="2014" name="Int. J. Syst. Evol. Microbiol.">
        <title>Complete genome sequence of Corynebacterium casei LMG S-19264T (=DSM 44701T), isolated from a smear-ripened cheese.</title>
        <authorList>
            <consortium name="US DOE Joint Genome Institute (JGI-PGF)"/>
            <person name="Walter F."/>
            <person name="Albersmeier A."/>
            <person name="Kalinowski J."/>
            <person name="Ruckert C."/>
        </authorList>
    </citation>
    <scope>NUCLEOTIDE SEQUENCE</scope>
    <source>
        <strain evidence="2">JCM 19831</strain>
    </source>
</reference>
<dbReference type="Proteomes" id="UP000642070">
    <property type="component" value="Unassembled WGS sequence"/>
</dbReference>
<keyword evidence="3" id="KW-1185">Reference proteome</keyword>
<dbReference type="RefSeq" id="WP_190252860.1">
    <property type="nucleotide sequence ID" value="NZ_BMPI01000029.1"/>
</dbReference>
<evidence type="ECO:0000313" key="3">
    <source>
        <dbReference type="Proteomes" id="UP000642070"/>
    </source>
</evidence>
<dbReference type="EMBL" id="BMPI01000029">
    <property type="protein sequence ID" value="GGM46413.1"/>
    <property type="molecule type" value="Genomic_DNA"/>
</dbReference>
<reference evidence="2" key="2">
    <citation type="submission" date="2020-09" db="EMBL/GenBank/DDBJ databases">
        <authorList>
            <person name="Sun Q."/>
            <person name="Ohkuma M."/>
        </authorList>
    </citation>
    <scope>NUCLEOTIDE SEQUENCE</scope>
    <source>
        <strain evidence="2">JCM 19831</strain>
    </source>
</reference>
<name>A0A917WYN4_9ACTN</name>
<protein>
    <submittedName>
        <fullName evidence="2">Uncharacterized protein</fullName>
    </submittedName>
</protein>